<comment type="function">
    <text evidence="6">Has oligopeptidase activity and degrades a variety of small bioactive peptides.</text>
</comment>
<keyword evidence="10" id="KW-1185">Reference proteome</keyword>
<gene>
    <name evidence="9" type="primary">pepF</name>
    <name evidence="9" type="ORF">R6U77_16130</name>
</gene>
<keyword evidence="1 6" id="KW-0645">Protease</keyword>
<comment type="cofactor">
    <cofactor evidence="6">
        <name>Zn(2+)</name>
        <dbReference type="ChEBI" id="CHEBI:29105"/>
    </cofactor>
    <text evidence="6">Binds 1 zinc ion.</text>
</comment>
<evidence type="ECO:0000256" key="6">
    <source>
        <dbReference type="RuleBase" id="RU368091"/>
    </source>
</evidence>
<keyword evidence="5 6" id="KW-0482">Metalloprotease</keyword>
<feature type="domain" description="Peptidase M3A/M3B catalytic" evidence="7">
    <location>
        <begin position="205"/>
        <end position="581"/>
    </location>
</feature>
<dbReference type="Gene3D" id="1.10.1370.20">
    <property type="entry name" value="Oligoendopeptidase f, C-terminal domain"/>
    <property type="match status" value="1"/>
</dbReference>
<evidence type="ECO:0000256" key="4">
    <source>
        <dbReference type="ARBA" id="ARBA00022833"/>
    </source>
</evidence>
<dbReference type="Gene3D" id="1.20.140.70">
    <property type="entry name" value="Oligopeptidase f, N-terminal domain"/>
    <property type="match status" value="1"/>
</dbReference>
<organism evidence="9 10">
    <name type="scientific">Lysinibacillus louembei</name>
    <dbReference type="NCBI Taxonomy" id="1470088"/>
    <lineage>
        <taxon>Bacteria</taxon>
        <taxon>Bacillati</taxon>
        <taxon>Bacillota</taxon>
        <taxon>Bacilli</taxon>
        <taxon>Bacillales</taxon>
        <taxon>Bacillaceae</taxon>
        <taxon>Lysinibacillus</taxon>
    </lineage>
</organism>
<evidence type="ECO:0000256" key="2">
    <source>
        <dbReference type="ARBA" id="ARBA00022723"/>
    </source>
</evidence>
<accession>A0ABZ0RVR4</accession>
<reference evidence="9 10" key="1">
    <citation type="submission" date="2023-09" db="EMBL/GenBank/DDBJ databases">
        <authorList>
            <person name="Page C.A."/>
            <person name="Perez-Diaz I.M."/>
        </authorList>
    </citation>
    <scope>NUCLEOTIDE SEQUENCE [LARGE SCALE GENOMIC DNA]</scope>
    <source>
        <strain evidence="9 10">Ll15</strain>
    </source>
</reference>
<evidence type="ECO:0000313" key="10">
    <source>
        <dbReference type="Proteomes" id="UP001322664"/>
    </source>
</evidence>
<keyword evidence="2 6" id="KW-0479">Metal-binding</keyword>
<feature type="domain" description="Oligopeptidase F N-terminal" evidence="8">
    <location>
        <begin position="113"/>
        <end position="179"/>
    </location>
</feature>
<name>A0ABZ0RVR4_9BACI</name>
<dbReference type="NCBIfam" id="TIGR00181">
    <property type="entry name" value="pepF"/>
    <property type="match status" value="1"/>
</dbReference>
<evidence type="ECO:0000259" key="8">
    <source>
        <dbReference type="Pfam" id="PF08439"/>
    </source>
</evidence>
<dbReference type="InterPro" id="IPR034009">
    <property type="entry name" value="M3B_PepF_4"/>
</dbReference>
<evidence type="ECO:0000256" key="5">
    <source>
        <dbReference type="ARBA" id="ARBA00023049"/>
    </source>
</evidence>
<dbReference type="EMBL" id="CP137624">
    <property type="protein sequence ID" value="WPK11401.1"/>
    <property type="molecule type" value="Genomic_DNA"/>
</dbReference>
<evidence type="ECO:0000313" key="9">
    <source>
        <dbReference type="EMBL" id="WPK11401.1"/>
    </source>
</evidence>
<protein>
    <recommendedName>
        <fullName evidence="6">Oligopeptidase F</fullName>
        <ecNumber evidence="6">3.4.24.-</ecNumber>
    </recommendedName>
</protein>
<dbReference type="Proteomes" id="UP001322664">
    <property type="component" value="Chromosome"/>
</dbReference>
<dbReference type="InterPro" id="IPR042088">
    <property type="entry name" value="OligoPept_F_C"/>
</dbReference>
<evidence type="ECO:0000256" key="1">
    <source>
        <dbReference type="ARBA" id="ARBA00022670"/>
    </source>
</evidence>
<dbReference type="RefSeq" id="WP_319836440.1">
    <property type="nucleotide sequence ID" value="NZ_CP137624.1"/>
</dbReference>
<dbReference type="Pfam" id="PF01432">
    <property type="entry name" value="Peptidase_M3"/>
    <property type="match status" value="1"/>
</dbReference>
<dbReference type="InterPro" id="IPR004438">
    <property type="entry name" value="Peptidase_M3B"/>
</dbReference>
<evidence type="ECO:0000259" key="7">
    <source>
        <dbReference type="Pfam" id="PF01432"/>
    </source>
</evidence>
<keyword evidence="4 6" id="KW-0862">Zinc</keyword>
<evidence type="ECO:0000256" key="3">
    <source>
        <dbReference type="ARBA" id="ARBA00022801"/>
    </source>
</evidence>
<dbReference type="SUPFAM" id="SSF55486">
    <property type="entry name" value="Metalloproteases ('zincins'), catalytic domain"/>
    <property type="match status" value="1"/>
</dbReference>
<dbReference type="InterPro" id="IPR001567">
    <property type="entry name" value="Pept_M3A_M3B_dom"/>
</dbReference>
<dbReference type="InterPro" id="IPR013647">
    <property type="entry name" value="OligopepF_N_dom"/>
</dbReference>
<sequence>MTTLKRSEVNITETWNLDDLFATEQQFDQAIEDVKAYASTTEATYTGNIVNADKAVAVIAAYEKFLEQMMPITTFAFLAQSTDQTNSESQLRSAKISQLSASLNSQLSFIQSELLQLDEATLRQAGQLAPHYAHFIDKLLRQKPHQLHPDAEKALASFGTTFGAAFELYYITKLVDLQFPDFEVDGKSYPLSFNSFEGDWEFENDLALRRAAFETFHQQLRNYQHTMAKTYNTHIQREKTEADLRGYTSVFDYLLQSQEVDRTLYDRQIDLIMQELAPHMRRYAKLLQKVHGIEHMTYADLKISLDPAYEPQVSIEEARQYVKEGLGVLGEDYAQMLDRAFDERWIDFAQNIGKSNGAFCSSPYGYHPYVLISWTSRMKQVFVLAHELGHAGHFYLANTHQNIFDARPSMYFIEAPSTMNEMLMAHHLLQNATDARFKRWVIAKMVSRTYYHQFVTHLLEAAYQRKVYEIVDAGGTVNAAKLNELKRSVIEEFWGDTVEITEGAELTWMRQLHYYKGLYPYTYSAGLTIATEASQRILAEGETAVTDWLDMLKQGGAKTPVELAKMAGVDITTEEPLRNTIAYIGSLVDELEKLTEAMNA</sequence>
<dbReference type="EC" id="3.4.24.-" evidence="6"/>
<comment type="similarity">
    <text evidence="6">Belongs to the peptidase M3B family.</text>
</comment>
<dbReference type="CDD" id="cd09609">
    <property type="entry name" value="M3B_PepF"/>
    <property type="match status" value="1"/>
</dbReference>
<dbReference type="Pfam" id="PF08439">
    <property type="entry name" value="Peptidase_M3_N"/>
    <property type="match status" value="1"/>
</dbReference>
<proteinExistence type="inferred from homology"/>
<keyword evidence="3 6" id="KW-0378">Hydrolase</keyword>